<organism evidence="1 2">
    <name type="scientific">Halpernia humi</name>
    <dbReference type="NCBI Taxonomy" id="493375"/>
    <lineage>
        <taxon>Bacteria</taxon>
        <taxon>Pseudomonadati</taxon>
        <taxon>Bacteroidota</taxon>
        <taxon>Flavobacteriia</taxon>
        <taxon>Flavobacteriales</taxon>
        <taxon>Weeksellaceae</taxon>
        <taxon>Chryseobacterium group</taxon>
        <taxon>Halpernia</taxon>
    </lineage>
</organism>
<evidence type="ECO:0008006" key="3">
    <source>
        <dbReference type="Google" id="ProtNLM"/>
    </source>
</evidence>
<name>A0A1H5YSB4_9FLAO</name>
<keyword evidence="2" id="KW-1185">Reference proteome</keyword>
<reference evidence="2" key="1">
    <citation type="submission" date="2016-10" db="EMBL/GenBank/DDBJ databases">
        <authorList>
            <person name="Varghese N."/>
            <person name="Submissions S."/>
        </authorList>
    </citation>
    <scope>NUCLEOTIDE SEQUENCE [LARGE SCALE GENOMIC DNA]</scope>
    <source>
        <strain evidence="2">DSM 21580</strain>
    </source>
</reference>
<accession>A0A1H5YSB4</accession>
<dbReference type="EMBL" id="FNUS01000004">
    <property type="protein sequence ID" value="SEG27079.1"/>
    <property type="molecule type" value="Genomic_DNA"/>
</dbReference>
<evidence type="ECO:0000313" key="1">
    <source>
        <dbReference type="EMBL" id="SEG27079.1"/>
    </source>
</evidence>
<proteinExistence type="predicted"/>
<sequence>MKTNYFFSIAFAILTCGALSSCNEPKTTEEQTKSLEVPSHLISVAQSVTMKKEYEENIASLIKKSKMDGKYQPTQFAYIELDSLKKYIAFLDQVGKLNNKEISGIRIYYGAYPEIGSKNIEHAGRETFFFAPTIKQNAPGKMTEEQKKYNYLQNVPFSIAAKDAKNKFIGDFTPINELLFSKDVRVNIETASLENSTQKASSKQSLNENENTSVILNELNICPPPAQ</sequence>
<dbReference type="PROSITE" id="PS51257">
    <property type="entry name" value="PROKAR_LIPOPROTEIN"/>
    <property type="match status" value="1"/>
</dbReference>
<dbReference type="RefSeq" id="WP_103913805.1">
    <property type="nucleotide sequence ID" value="NZ_FNUS01000004.1"/>
</dbReference>
<protein>
    <recommendedName>
        <fullName evidence="3">Lipoprotein</fullName>
    </recommendedName>
</protein>
<dbReference type="Proteomes" id="UP000236738">
    <property type="component" value="Unassembled WGS sequence"/>
</dbReference>
<dbReference type="OrthoDB" id="1355945at2"/>
<dbReference type="AlphaFoldDB" id="A0A1H5YSB4"/>
<gene>
    <name evidence="1" type="ORF">SAMN05421847_1845</name>
</gene>
<evidence type="ECO:0000313" key="2">
    <source>
        <dbReference type="Proteomes" id="UP000236738"/>
    </source>
</evidence>